<sequence>MSESPLNLMFLLRDQSTHIQTAWEQIHNHIQAQTSVYVSSVSVIEDFIPDDSAADLVVVLGGDGAILRACRQMSLKQLPMIGVNLGRLGFLADLTPEGFCKNFSLLLERKYRIVEHLMFECKHFHSDGSVKTYLGLNEVVISSAGAMAMIDVELAIDNEMVTTYSGDGLIISTPVGSTAHSLSAGGPILKQDLQAFVITPICPHTPSNRPLVDNANALYSLTAANVPDGAMLVIDGQIKVPYSSGDRLELTRAPVTFKLARIPGFNYYSRLNRKLGWGGQPKYGAE</sequence>
<dbReference type="EMBL" id="CP042910">
    <property type="protein sequence ID" value="QEG17048.1"/>
    <property type="molecule type" value="Genomic_DNA"/>
</dbReference>
<dbReference type="Gene3D" id="3.40.50.10330">
    <property type="entry name" value="Probable inorganic polyphosphate/atp-NAD kinase, domain 1"/>
    <property type="match status" value="1"/>
</dbReference>
<comment type="similarity">
    <text evidence="6">Belongs to the NAD kinase family.</text>
</comment>
<dbReference type="InterPro" id="IPR016064">
    <property type="entry name" value="NAD/diacylglycerol_kinase_sf"/>
</dbReference>
<evidence type="ECO:0000256" key="3">
    <source>
        <dbReference type="ARBA" id="ARBA00022857"/>
    </source>
</evidence>
<evidence type="ECO:0000313" key="10">
    <source>
        <dbReference type="Proteomes" id="UP000322887"/>
    </source>
</evidence>
<comment type="catalytic activity">
    <reaction evidence="5 6">
        <text>NAD(+) + ATP = ADP + NADP(+) + H(+)</text>
        <dbReference type="Rhea" id="RHEA:18629"/>
        <dbReference type="ChEBI" id="CHEBI:15378"/>
        <dbReference type="ChEBI" id="CHEBI:30616"/>
        <dbReference type="ChEBI" id="CHEBI:57540"/>
        <dbReference type="ChEBI" id="CHEBI:58349"/>
        <dbReference type="ChEBI" id="CHEBI:456216"/>
        <dbReference type="EC" id="2.7.1.23"/>
    </reaction>
</comment>
<dbReference type="InterPro" id="IPR002504">
    <property type="entry name" value="NADK"/>
</dbReference>
<reference evidence="8 10" key="2">
    <citation type="submission" date="2019-08" db="EMBL/GenBank/DDBJ databases">
        <title>Deep-cultivation of Planctomycetes and their phenomic and genomic characterization uncovers novel biology.</title>
        <authorList>
            <person name="Wiegand S."/>
            <person name="Jogler M."/>
            <person name="Boedeker C."/>
            <person name="Pinto D."/>
            <person name="Vollmers J."/>
            <person name="Rivas-Marin E."/>
            <person name="Kohn T."/>
            <person name="Peeters S.H."/>
            <person name="Heuer A."/>
            <person name="Rast P."/>
            <person name="Oberbeckmann S."/>
            <person name="Bunk B."/>
            <person name="Jeske O."/>
            <person name="Meyerdierks A."/>
            <person name="Storesund J.E."/>
            <person name="Kallscheuer N."/>
            <person name="Luecker S."/>
            <person name="Lage O.M."/>
            <person name="Pohl T."/>
            <person name="Merkel B.J."/>
            <person name="Hornburger P."/>
            <person name="Mueller R.-W."/>
            <person name="Bruemmer F."/>
            <person name="Labrenz M."/>
            <person name="Spormann A.M."/>
            <person name="Op den Camp H."/>
            <person name="Overmann J."/>
            <person name="Amann R."/>
            <person name="Jetten M.S.M."/>
            <person name="Mascher T."/>
            <person name="Medema M.H."/>
            <person name="Devos D.P."/>
            <person name="Kaster A.-K."/>
            <person name="Ovreas L."/>
            <person name="Rohde M."/>
            <person name="Galperin M.Y."/>
            <person name="Jogler C."/>
        </authorList>
    </citation>
    <scope>NUCLEOTIDE SEQUENCE [LARGE SCALE GENOMIC DNA]</scope>
    <source>
        <strain evidence="8 10">DSM 8797</strain>
    </source>
</reference>
<dbReference type="GO" id="GO:0005737">
    <property type="term" value="C:cytoplasm"/>
    <property type="evidence" value="ECO:0007669"/>
    <property type="project" value="UniProtKB-SubCell"/>
</dbReference>
<dbReference type="SUPFAM" id="SSF111331">
    <property type="entry name" value="NAD kinase/diacylglycerol kinase-like"/>
    <property type="match status" value="1"/>
</dbReference>
<dbReference type="Proteomes" id="UP000263642">
    <property type="component" value="Unassembled WGS sequence"/>
</dbReference>
<dbReference type="Pfam" id="PF01513">
    <property type="entry name" value="NAD_kinase"/>
    <property type="match status" value="1"/>
</dbReference>
<accession>A0A3D3QY89</accession>
<feature type="binding site" evidence="6">
    <location>
        <begin position="178"/>
        <end position="183"/>
    </location>
    <ligand>
        <name>NAD(+)</name>
        <dbReference type="ChEBI" id="CHEBI:57540"/>
    </ligand>
</feature>
<dbReference type="GO" id="GO:0019674">
    <property type="term" value="P:NAD+ metabolic process"/>
    <property type="evidence" value="ECO:0007669"/>
    <property type="project" value="InterPro"/>
</dbReference>
<dbReference type="GO" id="GO:0051287">
    <property type="term" value="F:NAD binding"/>
    <property type="evidence" value="ECO:0007669"/>
    <property type="project" value="UniProtKB-ARBA"/>
</dbReference>
<gene>
    <name evidence="6" type="primary">nadK</name>
    <name evidence="8" type="synonym">ppnK</name>
    <name evidence="7" type="ORF">DIT97_00160</name>
    <name evidence="8" type="ORF">GmarT_29240</name>
</gene>
<dbReference type="Proteomes" id="UP000322887">
    <property type="component" value="Chromosome"/>
</dbReference>
<keyword evidence="10" id="KW-1185">Reference proteome</keyword>
<feature type="active site" description="Proton acceptor" evidence="6">
    <location>
        <position position="63"/>
    </location>
</feature>
<dbReference type="GO" id="GO:0046872">
    <property type="term" value="F:metal ion binding"/>
    <property type="evidence" value="ECO:0007669"/>
    <property type="project" value="UniProtKB-UniRule"/>
</dbReference>
<comment type="subcellular location">
    <subcellularLocation>
        <location evidence="6">Cytoplasm</location>
    </subcellularLocation>
</comment>
<dbReference type="GeneID" id="98647468"/>
<dbReference type="EMBL" id="DQAY01000004">
    <property type="protein sequence ID" value="HCO21545.1"/>
    <property type="molecule type" value="Genomic_DNA"/>
</dbReference>
<keyword evidence="1 6" id="KW-0808">Transferase</keyword>
<dbReference type="Gene3D" id="2.60.200.30">
    <property type="entry name" value="Probable inorganic polyphosphate/atp-NAD kinase, domain 2"/>
    <property type="match status" value="1"/>
</dbReference>
<feature type="binding site" evidence="6">
    <location>
        <position position="167"/>
    </location>
    <ligand>
        <name>NAD(+)</name>
        <dbReference type="ChEBI" id="CHEBI:57540"/>
    </ligand>
</feature>
<evidence type="ECO:0000256" key="5">
    <source>
        <dbReference type="ARBA" id="ARBA00047925"/>
    </source>
</evidence>
<keyword evidence="6" id="KW-0963">Cytoplasm</keyword>
<feature type="binding site" evidence="6">
    <location>
        <position position="68"/>
    </location>
    <ligand>
        <name>NAD(+)</name>
        <dbReference type="ChEBI" id="CHEBI:57540"/>
    </ligand>
</feature>
<dbReference type="InterPro" id="IPR017437">
    <property type="entry name" value="ATP-NAD_kinase_PpnK-typ_C"/>
</dbReference>
<evidence type="ECO:0000313" key="8">
    <source>
        <dbReference type="EMBL" id="QEG17048.1"/>
    </source>
</evidence>
<reference evidence="7 9" key="1">
    <citation type="journal article" date="2018" name="Nat. Biotechnol.">
        <title>A standardized bacterial taxonomy based on genome phylogeny substantially revises the tree of life.</title>
        <authorList>
            <person name="Parks D.H."/>
            <person name="Chuvochina M."/>
            <person name="Waite D.W."/>
            <person name="Rinke C."/>
            <person name="Skarshewski A."/>
            <person name="Chaumeil P.A."/>
            <person name="Hugenholtz P."/>
        </authorList>
    </citation>
    <scope>NUCLEOTIDE SEQUENCE [LARGE SCALE GENOMIC DNA]</scope>
    <source>
        <strain evidence="7">UBA9375</strain>
    </source>
</reference>
<dbReference type="EC" id="2.7.1.23" evidence="6"/>
<feature type="binding site" evidence="6">
    <location>
        <begin position="137"/>
        <end position="138"/>
    </location>
    <ligand>
        <name>NAD(+)</name>
        <dbReference type="ChEBI" id="CHEBI:57540"/>
    </ligand>
</feature>
<protein>
    <recommendedName>
        <fullName evidence="6">NAD kinase</fullName>
        <ecNumber evidence="6">2.7.1.23</ecNumber>
    </recommendedName>
    <alternativeName>
        <fullName evidence="6">ATP-dependent NAD kinase</fullName>
    </alternativeName>
</protein>
<evidence type="ECO:0000313" key="7">
    <source>
        <dbReference type="EMBL" id="HCO21545.1"/>
    </source>
</evidence>
<keyword evidence="6" id="KW-0067">ATP-binding</keyword>
<comment type="cofactor">
    <cofactor evidence="6">
        <name>a divalent metal cation</name>
        <dbReference type="ChEBI" id="CHEBI:60240"/>
    </cofactor>
</comment>
<feature type="binding site" evidence="6">
    <location>
        <position position="175"/>
    </location>
    <ligand>
        <name>NAD(+)</name>
        <dbReference type="ChEBI" id="CHEBI:57540"/>
    </ligand>
</feature>
<keyword evidence="4 6" id="KW-0520">NAD</keyword>
<dbReference type="GO" id="GO:0005524">
    <property type="term" value="F:ATP binding"/>
    <property type="evidence" value="ECO:0007669"/>
    <property type="project" value="UniProtKB-KW"/>
</dbReference>
<dbReference type="GO" id="GO:0006741">
    <property type="term" value="P:NADP+ biosynthetic process"/>
    <property type="evidence" value="ECO:0007669"/>
    <property type="project" value="UniProtKB-UniRule"/>
</dbReference>
<dbReference type="InterPro" id="IPR017438">
    <property type="entry name" value="ATP-NAD_kinase_N"/>
</dbReference>
<comment type="caution">
    <text evidence="6">Lacks conserved residue(s) required for the propagation of feature annotation.</text>
</comment>
<dbReference type="GO" id="GO:0003951">
    <property type="term" value="F:NAD+ kinase activity"/>
    <property type="evidence" value="ECO:0007669"/>
    <property type="project" value="UniProtKB-UniRule"/>
</dbReference>
<evidence type="ECO:0000256" key="6">
    <source>
        <dbReference type="HAMAP-Rule" id="MF_00361"/>
    </source>
</evidence>
<dbReference type="HAMAP" id="MF_00361">
    <property type="entry name" value="NAD_kinase"/>
    <property type="match status" value="1"/>
</dbReference>
<organism evidence="7 9">
    <name type="scientific">Gimesia maris</name>
    <dbReference type="NCBI Taxonomy" id="122"/>
    <lineage>
        <taxon>Bacteria</taxon>
        <taxon>Pseudomonadati</taxon>
        <taxon>Planctomycetota</taxon>
        <taxon>Planctomycetia</taxon>
        <taxon>Planctomycetales</taxon>
        <taxon>Planctomycetaceae</taxon>
        <taxon>Gimesia</taxon>
    </lineage>
</organism>
<keyword evidence="3 6" id="KW-0521">NADP</keyword>
<feature type="binding site" evidence="6">
    <location>
        <begin position="63"/>
        <end position="64"/>
    </location>
    <ligand>
        <name>NAD(+)</name>
        <dbReference type="ChEBI" id="CHEBI:57540"/>
    </ligand>
</feature>
<comment type="function">
    <text evidence="6">Involved in the regulation of the intracellular balance of NAD and NADP, and is a key enzyme in the biosynthesis of NADP. Catalyzes specifically the phosphorylation on 2'-hydroxyl of the adenosine moiety of NAD to yield NADP.</text>
</comment>
<dbReference type="RefSeq" id="WP_002646644.1">
    <property type="nucleotide sequence ID" value="NZ_CAXAST010000001.1"/>
</dbReference>
<keyword evidence="6" id="KW-0547">Nucleotide-binding</keyword>
<dbReference type="AlphaFoldDB" id="A0A3D3QY89"/>
<dbReference type="PANTHER" id="PTHR20275">
    <property type="entry name" value="NAD KINASE"/>
    <property type="match status" value="1"/>
</dbReference>
<evidence type="ECO:0000256" key="1">
    <source>
        <dbReference type="ARBA" id="ARBA00022679"/>
    </source>
</evidence>
<name>A0A3D3QY89_9PLAN</name>
<accession>A0A517XC28</accession>
<evidence type="ECO:0000313" key="9">
    <source>
        <dbReference type="Proteomes" id="UP000263642"/>
    </source>
</evidence>
<dbReference type="PANTHER" id="PTHR20275:SF0">
    <property type="entry name" value="NAD KINASE"/>
    <property type="match status" value="1"/>
</dbReference>
<keyword evidence="2 6" id="KW-0418">Kinase</keyword>
<dbReference type="Pfam" id="PF20143">
    <property type="entry name" value="NAD_kinase_C"/>
    <property type="match status" value="1"/>
</dbReference>
<evidence type="ECO:0000256" key="2">
    <source>
        <dbReference type="ARBA" id="ARBA00022777"/>
    </source>
</evidence>
<evidence type="ECO:0000256" key="4">
    <source>
        <dbReference type="ARBA" id="ARBA00023027"/>
    </source>
</evidence>
<proteinExistence type="inferred from homology"/>
<feature type="binding site" evidence="6">
    <location>
        <position position="237"/>
    </location>
    <ligand>
        <name>NAD(+)</name>
        <dbReference type="ChEBI" id="CHEBI:57540"/>
    </ligand>
</feature>